<accession>I3WBZ4</accession>
<dbReference type="KEGG" id="tsh:Tsac_2798"/>
<sequence>MKEIYKNGDNIMLLYKIVLLKKRIDKVREELDSLIKEGGDYSQVLTVSQKLDALIVNYTKIKGEIKDGNN</sequence>
<dbReference type="GO" id="GO:0046983">
    <property type="term" value="F:protein dimerization activity"/>
    <property type="evidence" value="ECO:0007669"/>
    <property type="project" value="InterPro"/>
</dbReference>
<keyword evidence="1" id="KW-0614">Plasmid</keyword>
<name>I3WBZ4_THESW</name>
<geneLocation type="plasmid" evidence="1 2">
    <name>pMU3262</name>
</geneLocation>
<dbReference type="BioCyc" id="TSAC1094508:GLMA-2844-MONOMER"/>
<dbReference type="SUPFAM" id="SSF140500">
    <property type="entry name" value="BAS1536-like"/>
    <property type="match status" value="1"/>
</dbReference>
<proteinExistence type="predicted"/>
<evidence type="ECO:0000313" key="2">
    <source>
        <dbReference type="Proteomes" id="UP000006178"/>
    </source>
</evidence>
<dbReference type="RefSeq" id="WP_014759616.1">
    <property type="nucleotide sequence ID" value="NC_017998.1"/>
</dbReference>
<dbReference type="Gene3D" id="4.10.280.10">
    <property type="entry name" value="Helix-loop-helix DNA-binding domain"/>
    <property type="match status" value="1"/>
</dbReference>
<keyword evidence="2" id="KW-1185">Reference proteome</keyword>
<dbReference type="InterPro" id="IPR018540">
    <property type="entry name" value="Spo0E-like"/>
</dbReference>
<dbReference type="EMBL" id="CP003185">
    <property type="protein sequence ID" value="AFK94345.1"/>
    <property type="molecule type" value="Genomic_DNA"/>
</dbReference>
<dbReference type="AlphaFoldDB" id="I3WBZ4"/>
<dbReference type="Proteomes" id="UP000006178">
    <property type="component" value="Plasmid pMU3262"/>
</dbReference>
<protein>
    <submittedName>
        <fullName evidence="1">Sporulation stage 0, Spo0E-like regulatory phosphatase</fullName>
    </submittedName>
</protein>
<organism evidence="1 2">
    <name type="scientific">Thermoanaerobacterium saccharolyticum (strain DSM 8691 / JW/SL-YS485)</name>
    <dbReference type="NCBI Taxonomy" id="1094508"/>
    <lineage>
        <taxon>Bacteria</taxon>
        <taxon>Bacillati</taxon>
        <taxon>Bacillota</taxon>
        <taxon>Clostridia</taxon>
        <taxon>Thermoanaerobacterales</taxon>
        <taxon>Thermoanaerobacteraceae</taxon>
        <taxon>Thermoanaerobacterium</taxon>
    </lineage>
</organism>
<reference evidence="1 2" key="1">
    <citation type="journal article" date="2014" name="Appl. Environ. Microbiol.">
        <title>Profile of Secreted Hydrolases, Associated Proteins, and SlpA in Thermoanaerobacterium saccharolyticum during the Degradation of Hemicellulose.</title>
        <authorList>
            <person name="Currie D.H."/>
            <person name="Guss A.M."/>
            <person name="Herring C.D."/>
            <person name="Giannone R.J."/>
            <person name="Johnson C.M."/>
            <person name="Lankford P.K."/>
            <person name="Brown S.D."/>
            <person name="Hettich R.L."/>
            <person name="Lynd L.R."/>
        </authorList>
    </citation>
    <scope>NUCLEOTIDE SEQUENCE [LARGE SCALE GENOMIC DNA]</scope>
    <source>
        <strain evidence="2">DSM 8691 / JW/SL-YS485</strain>
    </source>
</reference>
<dbReference type="Pfam" id="PF09388">
    <property type="entry name" value="SpoOE-like"/>
    <property type="match status" value="1"/>
</dbReference>
<dbReference type="GO" id="GO:0043937">
    <property type="term" value="P:regulation of sporulation"/>
    <property type="evidence" value="ECO:0007669"/>
    <property type="project" value="InterPro"/>
</dbReference>
<evidence type="ECO:0000313" key="1">
    <source>
        <dbReference type="EMBL" id="AFK94345.1"/>
    </source>
</evidence>
<dbReference type="PATRIC" id="fig|1094508.3.peg.2827"/>
<dbReference type="InterPro" id="IPR037208">
    <property type="entry name" value="Spo0E-like_sf"/>
</dbReference>
<gene>
    <name evidence="1" type="ordered locus">Tsac_2798</name>
</gene>
<dbReference type="InterPro" id="IPR036638">
    <property type="entry name" value="HLH_DNA-bd_sf"/>
</dbReference>